<protein>
    <recommendedName>
        <fullName evidence="3">Carotenoid oxygenase</fullName>
    </recommendedName>
</protein>
<dbReference type="Gene3D" id="1.10.150.240">
    <property type="entry name" value="Putative phosphatase, domain 2"/>
    <property type="match status" value="1"/>
</dbReference>
<dbReference type="AlphaFoldDB" id="A0A1F7GXG6"/>
<sequence length="207" mass="23777">MIKTVIFDFDGTIADTLTTIVKLFNLRAKDFDLSPITKKELEEYRNKSPFEIIKEFGIALIKLPFIAAKIRGELNKEITNVKLFAKVRKVLDTLKDRRFHLGILSSNSKENIEKFLQANSLEIFDFIHSEENILGKGKALGNLLKTHRLKNNEVIYVGDEVRDIEACKENGVKIISVTWGFNKKDILKKSKPDYIVDKPRKILKILS</sequence>
<dbReference type="GO" id="GO:0005829">
    <property type="term" value="C:cytosol"/>
    <property type="evidence" value="ECO:0007669"/>
    <property type="project" value="TreeGrafter"/>
</dbReference>
<dbReference type="Proteomes" id="UP000177913">
    <property type="component" value="Unassembled WGS sequence"/>
</dbReference>
<dbReference type="SFLD" id="SFLDG01129">
    <property type="entry name" value="C1.5:_HAD__Beta-PGM__Phosphata"/>
    <property type="match status" value="1"/>
</dbReference>
<dbReference type="PANTHER" id="PTHR43434">
    <property type="entry name" value="PHOSPHOGLYCOLATE PHOSPHATASE"/>
    <property type="match status" value="1"/>
</dbReference>
<dbReference type="Pfam" id="PF13419">
    <property type="entry name" value="HAD_2"/>
    <property type="match status" value="1"/>
</dbReference>
<dbReference type="EMBL" id="MFZO01000046">
    <property type="protein sequence ID" value="OGK23543.1"/>
    <property type="molecule type" value="Genomic_DNA"/>
</dbReference>
<organism evidence="1 2">
    <name type="scientific">Candidatus Roizmanbacteria bacterium RIFCSPHIGHO2_02_FULL_38_11</name>
    <dbReference type="NCBI Taxonomy" id="1802039"/>
    <lineage>
        <taxon>Bacteria</taxon>
        <taxon>Candidatus Roizmaniibacteriota</taxon>
    </lineage>
</organism>
<dbReference type="InterPro" id="IPR050155">
    <property type="entry name" value="HAD-like_hydrolase_sf"/>
</dbReference>
<dbReference type="SFLD" id="SFLDS00003">
    <property type="entry name" value="Haloacid_Dehalogenase"/>
    <property type="match status" value="1"/>
</dbReference>
<evidence type="ECO:0000313" key="1">
    <source>
        <dbReference type="EMBL" id="OGK23543.1"/>
    </source>
</evidence>
<dbReference type="InterPro" id="IPR041492">
    <property type="entry name" value="HAD_2"/>
</dbReference>
<comment type="caution">
    <text evidence="1">The sequence shown here is derived from an EMBL/GenBank/DDBJ whole genome shotgun (WGS) entry which is preliminary data.</text>
</comment>
<dbReference type="InterPro" id="IPR006439">
    <property type="entry name" value="HAD-SF_hydro_IA"/>
</dbReference>
<dbReference type="GO" id="GO:0008967">
    <property type="term" value="F:phosphoglycolate phosphatase activity"/>
    <property type="evidence" value="ECO:0007669"/>
    <property type="project" value="TreeGrafter"/>
</dbReference>
<dbReference type="SUPFAM" id="SSF56784">
    <property type="entry name" value="HAD-like"/>
    <property type="match status" value="1"/>
</dbReference>
<dbReference type="GO" id="GO:0006281">
    <property type="term" value="P:DNA repair"/>
    <property type="evidence" value="ECO:0007669"/>
    <property type="project" value="TreeGrafter"/>
</dbReference>
<evidence type="ECO:0008006" key="3">
    <source>
        <dbReference type="Google" id="ProtNLM"/>
    </source>
</evidence>
<dbReference type="NCBIfam" id="TIGR01549">
    <property type="entry name" value="HAD-SF-IA-v1"/>
    <property type="match status" value="1"/>
</dbReference>
<proteinExistence type="predicted"/>
<dbReference type="Gene3D" id="3.40.50.1000">
    <property type="entry name" value="HAD superfamily/HAD-like"/>
    <property type="match status" value="1"/>
</dbReference>
<dbReference type="PANTHER" id="PTHR43434:SF13">
    <property type="entry name" value="PHOSPHOGLYCOLATE PHOSPHATASE"/>
    <property type="match status" value="1"/>
</dbReference>
<dbReference type="InterPro" id="IPR023214">
    <property type="entry name" value="HAD_sf"/>
</dbReference>
<reference evidence="1 2" key="1">
    <citation type="journal article" date="2016" name="Nat. Commun.">
        <title>Thousands of microbial genomes shed light on interconnected biogeochemical processes in an aquifer system.</title>
        <authorList>
            <person name="Anantharaman K."/>
            <person name="Brown C.T."/>
            <person name="Hug L.A."/>
            <person name="Sharon I."/>
            <person name="Castelle C.J."/>
            <person name="Probst A.J."/>
            <person name="Thomas B.C."/>
            <person name="Singh A."/>
            <person name="Wilkins M.J."/>
            <person name="Karaoz U."/>
            <person name="Brodie E.L."/>
            <person name="Williams K.H."/>
            <person name="Hubbard S.S."/>
            <person name="Banfield J.F."/>
        </authorList>
    </citation>
    <scope>NUCLEOTIDE SEQUENCE [LARGE SCALE GENOMIC DNA]</scope>
</reference>
<dbReference type="InterPro" id="IPR023198">
    <property type="entry name" value="PGP-like_dom2"/>
</dbReference>
<gene>
    <name evidence="1" type="ORF">A3C25_05635</name>
</gene>
<evidence type="ECO:0000313" key="2">
    <source>
        <dbReference type="Proteomes" id="UP000177913"/>
    </source>
</evidence>
<name>A0A1F7GXG6_9BACT</name>
<accession>A0A1F7GXG6</accession>
<dbReference type="InterPro" id="IPR036412">
    <property type="entry name" value="HAD-like_sf"/>
</dbReference>